<dbReference type="EMBL" id="AP024525">
    <property type="protein sequence ID" value="BCT78130.1"/>
    <property type="molecule type" value="Genomic_DNA"/>
</dbReference>
<protein>
    <submittedName>
        <fullName evidence="1">Uncharacterized protein</fullName>
    </submittedName>
</protein>
<evidence type="ECO:0000313" key="2">
    <source>
        <dbReference type="Proteomes" id="UP001319861"/>
    </source>
</evidence>
<accession>A0ABN6FPE5</accession>
<proteinExistence type="predicted"/>
<keyword evidence="2" id="KW-1185">Reference proteome</keyword>
<organism evidence="1 2">
    <name type="scientific">Sinomonas cyclohexanicum</name>
    <name type="common">Corynebacterium cyclohexanicum</name>
    <dbReference type="NCBI Taxonomy" id="322009"/>
    <lineage>
        <taxon>Bacteria</taxon>
        <taxon>Bacillati</taxon>
        <taxon>Actinomycetota</taxon>
        <taxon>Actinomycetes</taxon>
        <taxon>Micrococcales</taxon>
        <taxon>Micrococcaceae</taxon>
        <taxon>Sinomonas</taxon>
    </lineage>
</organism>
<name>A0ABN6FPE5_SINCY</name>
<sequence>MADGDRGHAQPPGPDSLIFSIENHPGGAPLLSGSLGHGGQAVSGVGDKALLVTSSEPAGPKSLRPAGDVPITILSLMVAKGENMAIFTAEILISPTEPTADQTKDQLLGLARDAKF</sequence>
<dbReference type="RefSeq" id="WP_229230764.1">
    <property type="nucleotide sequence ID" value="NZ_AP024525.1"/>
</dbReference>
<reference evidence="1 2" key="1">
    <citation type="journal article" date="2021" name="J. Biosci. Bioeng.">
        <title>Identification and characterization of a chc gene cluster responsible for the aromatization pathway of cyclohexanecarboxylate degradation in Sinomonas cyclohexanicum ATCC 51369.</title>
        <authorList>
            <person name="Yamamoto T."/>
            <person name="Hasegawa Y."/>
            <person name="Lau P.C.K."/>
            <person name="Iwaki H."/>
        </authorList>
    </citation>
    <scope>NUCLEOTIDE SEQUENCE [LARGE SCALE GENOMIC DNA]</scope>
    <source>
        <strain evidence="1 2">ATCC 51369</strain>
    </source>
</reference>
<gene>
    <name evidence="1" type="ORF">SCMU_39720</name>
</gene>
<dbReference type="Proteomes" id="UP001319861">
    <property type="component" value="Chromosome"/>
</dbReference>
<evidence type="ECO:0000313" key="1">
    <source>
        <dbReference type="EMBL" id="BCT78130.1"/>
    </source>
</evidence>